<organism evidence="6 7">
    <name type="scientific">Lentzea aerocolonigenes</name>
    <name type="common">Lechevalieria aerocolonigenes</name>
    <name type="synonym">Saccharothrix aerocolonigenes</name>
    <dbReference type="NCBI Taxonomy" id="68170"/>
    <lineage>
        <taxon>Bacteria</taxon>
        <taxon>Bacillati</taxon>
        <taxon>Actinomycetota</taxon>
        <taxon>Actinomycetes</taxon>
        <taxon>Pseudonocardiales</taxon>
        <taxon>Pseudonocardiaceae</taxon>
        <taxon>Lentzea</taxon>
    </lineage>
</organism>
<keyword evidence="2" id="KW-0732">Signal</keyword>
<dbReference type="InterPro" id="IPR036188">
    <property type="entry name" value="FAD/NAD-bd_sf"/>
</dbReference>
<evidence type="ECO:0000256" key="3">
    <source>
        <dbReference type="ARBA" id="ARBA00022827"/>
    </source>
</evidence>
<dbReference type="PATRIC" id="fig|68170.10.peg.2534"/>
<evidence type="ECO:0000313" key="6">
    <source>
        <dbReference type="EMBL" id="KJK33567.1"/>
    </source>
</evidence>
<dbReference type="Pfam" id="PF13450">
    <property type="entry name" value="NAD_binding_8"/>
    <property type="match status" value="1"/>
</dbReference>
<keyword evidence="5" id="KW-0520">NAD</keyword>
<dbReference type="InterPro" id="IPR052206">
    <property type="entry name" value="Retinol_saturase"/>
</dbReference>
<evidence type="ECO:0000256" key="5">
    <source>
        <dbReference type="ARBA" id="ARBA00023027"/>
    </source>
</evidence>
<evidence type="ECO:0000256" key="2">
    <source>
        <dbReference type="ARBA" id="ARBA00022729"/>
    </source>
</evidence>
<evidence type="ECO:0000256" key="4">
    <source>
        <dbReference type="ARBA" id="ARBA00022857"/>
    </source>
</evidence>
<keyword evidence="4" id="KW-0521">NADP</keyword>
<accession>A0A0F0GE56</accession>
<protein>
    <submittedName>
        <fullName evidence="6">FAD-dependent oxidoreductase</fullName>
    </submittedName>
</protein>
<dbReference type="OrthoDB" id="9774675at2"/>
<dbReference type="PANTHER" id="PTHR46091">
    <property type="entry name" value="BLR7054 PROTEIN"/>
    <property type="match status" value="1"/>
</dbReference>
<keyword evidence="7" id="KW-1185">Reference proteome</keyword>
<dbReference type="Gene3D" id="3.50.50.60">
    <property type="entry name" value="FAD/NAD(P)-binding domain"/>
    <property type="match status" value="2"/>
</dbReference>
<proteinExistence type="predicted"/>
<dbReference type="RefSeq" id="WP_045318095.1">
    <property type="nucleotide sequence ID" value="NZ_JYJG01000520.1"/>
</dbReference>
<dbReference type="EMBL" id="JYJG01000520">
    <property type="protein sequence ID" value="KJK33567.1"/>
    <property type="molecule type" value="Genomic_DNA"/>
</dbReference>
<reference evidence="6 7" key="1">
    <citation type="submission" date="2015-02" db="EMBL/GenBank/DDBJ databases">
        <authorList>
            <person name="Ju K.-S."/>
            <person name="Doroghazi J.R."/>
            <person name="Metcalf W."/>
        </authorList>
    </citation>
    <scope>NUCLEOTIDE SEQUENCE [LARGE SCALE GENOMIC DNA]</scope>
    <source>
        <strain evidence="6 7">NRRL B-16140</strain>
    </source>
</reference>
<keyword evidence="1" id="KW-0285">Flavoprotein</keyword>
<evidence type="ECO:0000313" key="7">
    <source>
        <dbReference type="Proteomes" id="UP000033393"/>
    </source>
</evidence>
<comment type="caution">
    <text evidence="6">The sequence shown here is derived from an EMBL/GenBank/DDBJ whole genome shotgun (WGS) entry which is preliminary data.</text>
</comment>
<gene>
    <name evidence="6" type="ORF">UK23_45585</name>
</gene>
<dbReference type="Proteomes" id="UP000033393">
    <property type="component" value="Unassembled WGS sequence"/>
</dbReference>
<sequence>MSAGESYVRSQVGDAWDAIVIGSGIGGLAAAGFLARDGRRVLVLERHTTAGGCTQVFRRAGYEWDAGLHYMGEVHRPDSRLRQIFDHITGGALEWAPMPEIYNRFFIGDREYAIPAGVSKFAESLKGYFPEESRAVDAYLDLVFETARAAKTFFANRALPPALAETTYAQMCEPFLVQADRTVTDVLSELTEDQELIAVLCGHFGDYSLEPWRASFGMHAMLIQHYLDGANFPVGGSGRIAETVAEVVRAAGGAVLIGAEVASIIIGADGAAQGVTMADGRRFTAPVVISDAGIAATVNRLLPAEVAQRSGLADRCRTMESSLGWVVLNIGIKESTSDLGLDGTNIWAHGGADLKARVAAHQADPHGEPMPVYFLSFPSAKDPSWEQRYPGRTTIDICGLTTWSLFEPFAGTRWMGRGEEYDKLKDRLIEEMLGQVLRFCPQLAGKIDHVELATPMSFNHFLGRTTGDFMGMAHTPERFRQRWISAHTPVPGLYFSGQDVVSAGVSGAMVGGATAAAAVLGRNVLEELATSR</sequence>
<dbReference type="PANTHER" id="PTHR46091:SF3">
    <property type="entry name" value="AMINE OXIDASE DOMAIN-CONTAINING PROTEIN"/>
    <property type="match status" value="1"/>
</dbReference>
<evidence type="ECO:0000256" key="1">
    <source>
        <dbReference type="ARBA" id="ARBA00022630"/>
    </source>
</evidence>
<dbReference type="SUPFAM" id="SSF51905">
    <property type="entry name" value="FAD/NAD(P)-binding domain"/>
    <property type="match status" value="1"/>
</dbReference>
<dbReference type="AlphaFoldDB" id="A0A0F0GE56"/>
<name>A0A0F0GE56_LENAE</name>
<keyword evidence="3" id="KW-0274">FAD</keyword>